<evidence type="ECO:0000313" key="2">
    <source>
        <dbReference type="Proteomes" id="UP000233482"/>
    </source>
</evidence>
<proteinExistence type="predicted"/>
<dbReference type="Proteomes" id="UP000233482">
    <property type="component" value="Unassembled WGS sequence"/>
</dbReference>
<dbReference type="AlphaFoldDB" id="A0A855GWD7"/>
<dbReference type="EMBL" id="PIXC01000012">
    <property type="protein sequence ID" value="PKE26152.1"/>
    <property type="molecule type" value="Genomic_DNA"/>
</dbReference>
<evidence type="ECO:0000313" key="1">
    <source>
        <dbReference type="EMBL" id="PKE26152.1"/>
    </source>
</evidence>
<name>A0A855GWD7_9STAP</name>
<protein>
    <submittedName>
        <fullName evidence="1">Uncharacterized protein</fullName>
    </submittedName>
</protein>
<dbReference type="RefSeq" id="WP_101144224.1">
    <property type="nucleotide sequence ID" value="NZ_PIWO01000012.1"/>
</dbReference>
<reference evidence="1 2" key="1">
    <citation type="submission" date="2017-12" db="EMBL/GenBank/DDBJ databases">
        <title>Genomics of Macrococcus caseolyticus.</title>
        <authorList>
            <person name="MacFadyen A.C."/>
            <person name="Paterson G.K."/>
        </authorList>
    </citation>
    <scope>NUCLEOTIDE SEQUENCE [LARGE SCALE GENOMIC DNA]</scope>
    <source>
        <strain evidence="1 2">5788_EF188</strain>
    </source>
</reference>
<accession>A0A855GWD7</accession>
<comment type="caution">
    <text evidence="1">The sequence shown here is derived from an EMBL/GenBank/DDBJ whole genome shotgun (WGS) entry which is preliminary data.</text>
</comment>
<organism evidence="1 2">
    <name type="scientific">Macrococcoides caseolyticum</name>
    <dbReference type="NCBI Taxonomy" id="69966"/>
    <lineage>
        <taxon>Bacteria</taxon>
        <taxon>Bacillati</taxon>
        <taxon>Bacillota</taxon>
        <taxon>Bacilli</taxon>
        <taxon>Bacillales</taxon>
        <taxon>Staphylococcaceae</taxon>
        <taxon>Macrococcoides</taxon>
    </lineage>
</organism>
<gene>
    <name evidence="1" type="ORF">CW686_06490</name>
</gene>
<sequence length="199" mass="22624">MKIDIPGKLKLDMPITNEDKAIKVLDTVLNYMSGNIKSTNISTAKSEDTVMENIFNLNGPNIKGIPANEIISKTEKKVKEKPSVSKVVELEREDKDYVHKESDGFTIGDKINLKEALLQEPEFWKTGIKEKNGVNHYRCRYLCPSCGTLSNHYITPEVTQVNCHQCDQQMDVIPMKQVNGKEKDSNSNYYIAGHYQVRE</sequence>